<dbReference type="Gene3D" id="1.10.490.10">
    <property type="entry name" value="Globins"/>
    <property type="match status" value="1"/>
</dbReference>
<reference evidence="7" key="1">
    <citation type="submission" date="2016-10" db="EMBL/GenBank/DDBJ databases">
        <authorList>
            <person name="Varghese N."/>
            <person name="Submissions S."/>
        </authorList>
    </citation>
    <scope>NUCLEOTIDE SEQUENCE [LARGE SCALE GENOMIC DNA]</scope>
    <source>
        <strain evidence="7">IBRC-M 10760</strain>
    </source>
</reference>
<dbReference type="RefSeq" id="WP_092693404.1">
    <property type="nucleotide sequence ID" value="NZ_FNBK01000010.1"/>
</dbReference>
<proteinExistence type="inferred from homology"/>
<dbReference type="PIRSF" id="PIRSF002030">
    <property type="entry name" value="Globin_Protozoa/Cyanobacteria"/>
    <property type="match status" value="1"/>
</dbReference>
<dbReference type="AlphaFoldDB" id="A0A1G7PIZ4"/>
<evidence type="ECO:0000256" key="5">
    <source>
        <dbReference type="ARBA" id="ARBA00023004"/>
    </source>
</evidence>
<dbReference type="EMBL" id="FNBK01000010">
    <property type="protein sequence ID" value="SDF86188.1"/>
    <property type="molecule type" value="Genomic_DNA"/>
</dbReference>
<keyword evidence="5" id="KW-0408">Iron</keyword>
<comment type="similarity">
    <text evidence="1">Belongs to the truncated hemoglobin family. Group I subfamily.</text>
</comment>
<evidence type="ECO:0000256" key="2">
    <source>
        <dbReference type="ARBA" id="ARBA00022448"/>
    </source>
</evidence>
<dbReference type="GO" id="GO:0046872">
    <property type="term" value="F:metal ion binding"/>
    <property type="evidence" value="ECO:0007669"/>
    <property type="project" value="UniProtKB-KW"/>
</dbReference>
<keyword evidence="3" id="KW-0349">Heme</keyword>
<evidence type="ECO:0000256" key="4">
    <source>
        <dbReference type="ARBA" id="ARBA00022723"/>
    </source>
</evidence>
<keyword evidence="7" id="KW-1185">Reference proteome</keyword>
<dbReference type="STRING" id="660518.SAMN05216218_110148"/>
<name>A0A1G7PIZ4_9EURY</name>
<evidence type="ECO:0000313" key="6">
    <source>
        <dbReference type="EMBL" id="SDF86188.1"/>
    </source>
</evidence>
<accession>A0A1G7PIZ4</accession>
<evidence type="ECO:0000313" key="7">
    <source>
        <dbReference type="Proteomes" id="UP000199076"/>
    </source>
</evidence>
<dbReference type="InterPro" id="IPR016339">
    <property type="entry name" value="Hemoglobin_trunc_I"/>
</dbReference>
<evidence type="ECO:0000256" key="3">
    <source>
        <dbReference type="ARBA" id="ARBA00022617"/>
    </source>
</evidence>
<organism evidence="6 7">
    <name type="scientific">Halorientalis regularis</name>
    <dbReference type="NCBI Taxonomy" id="660518"/>
    <lineage>
        <taxon>Archaea</taxon>
        <taxon>Methanobacteriati</taxon>
        <taxon>Methanobacteriota</taxon>
        <taxon>Stenosarchaea group</taxon>
        <taxon>Halobacteria</taxon>
        <taxon>Halobacteriales</taxon>
        <taxon>Haloarculaceae</taxon>
        <taxon>Halorientalis</taxon>
    </lineage>
</organism>
<keyword evidence="4" id="KW-0479">Metal-binding</keyword>
<dbReference type="InterPro" id="IPR001486">
    <property type="entry name" value="Hemoglobin_trunc"/>
</dbReference>
<sequence>MEATTLYDRLGGADGIETVVDEFYDRLLDDEGMQPFFGDVDMERQRQHQTLFISRVAGGPAEYSGETTRAVHRDLGLTRDDFETVVAHLRASLDTCGVDDGDAAEVIAAVRGPEDDVLRR</sequence>
<dbReference type="Proteomes" id="UP000199076">
    <property type="component" value="Unassembled WGS sequence"/>
</dbReference>
<dbReference type="SUPFAM" id="SSF46458">
    <property type="entry name" value="Globin-like"/>
    <property type="match status" value="1"/>
</dbReference>
<dbReference type="Pfam" id="PF01152">
    <property type="entry name" value="Bac_globin"/>
    <property type="match status" value="1"/>
</dbReference>
<dbReference type="InterPro" id="IPR012292">
    <property type="entry name" value="Globin/Proto"/>
</dbReference>
<dbReference type="OrthoDB" id="313164at2157"/>
<evidence type="ECO:0000256" key="1">
    <source>
        <dbReference type="ARBA" id="ARBA00009660"/>
    </source>
</evidence>
<dbReference type="CDD" id="cd00454">
    <property type="entry name" value="TrHb1_N"/>
    <property type="match status" value="1"/>
</dbReference>
<gene>
    <name evidence="6" type="ORF">SAMN05216218_110148</name>
</gene>
<dbReference type="GO" id="GO:0020037">
    <property type="term" value="F:heme binding"/>
    <property type="evidence" value="ECO:0007669"/>
    <property type="project" value="InterPro"/>
</dbReference>
<keyword evidence="2" id="KW-0813">Transport</keyword>
<protein>
    <submittedName>
        <fullName evidence="6">Hemoglobin</fullName>
    </submittedName>
</protein>
<dbReference type="GO" id="GO:0019825">
    <property type="term" value="F:oxygen binding"/>
    <property type="evidence" value="ECO:0007669"/>
    <property type="project" value="InterPro"/>
</dbReference>
<dbReference type="InterPro" id="IPR009050">
    <property type="entry name" value="Globin-like_sf"/>
</dbReference>